<comment type="caution">
    <text evidence="10">The sequence shown here is derived from an EMBL/GenBank/DDBJ whole genome shotgun (WGS) entry which is preliminary data.</text>
</comment>
<evidence type="ECO:0000256" key="2">
    <source>
        <dbReference type="ARBA" id="ARBA00007853"/>
    </source>
</evidence>
<dbReference type="PANTHER" id="PTHR31384:SF5">
    <property type="entry name" value="AUXIN RESPONSE FACTOR 3"/>
    <property type="match status" value="1"/>
</dbReference>
<dbReference type="CDD" id="cd10017">
    <property type="entry name" value="B3_DNA"/>
    <property type="match status" value="1"/>
</dbReference>
<keyword evidence="3 8" id="KW-0805">Transcription regulation</keyword>
<comment type="subunit">
    <text evidence="8">Homodimers and heterodimers.</text>
</comment>
<dbReference type="InterPro" id="IPR044835">
    <property type="entry name" value="ARF_plant"/>
</dbReference>
<dbReference type="GO" id="GO:0006355">
    <property type="term" value="P:regulation of DNA-templated transcription"/>
    <property type="evidence" value="ECO:0007669"/>
    <property type="project" value="InterPro"/>
</dbReference>
<evidence type="ECO:0000256" key="7">
    <source>
        <dbReference type="ARBA" id="ARBA00023294"/>
    </source>
</evidence>
<evidence type="ECO:0000256" key="3">
    <source>
        <dbReference type="ARBA" id="ARBA00023015"/>
    </source>
</evidence>
<feature type="domain" description="TF-B3" evidence="9">
    <location>
        <begin position="147"/>
        <end position="249"/>
    </location>
</feature>
<evidence type="ECO:0000256" key="8">
    <source>
        <dbReference type="RuleBase" id="RU004561"/>
    </source>
</evidence>
<accession>A0A6A1W9V4</accession>
<dbReference type="Pfam" id="PF06507">
    <property type="entry name" value="ARF_AD"/>
    <property type="match status" value="1"/>
</dbReference>
<dbReference type="SMART" id="SM01019">
    <property type="entry name" value="B3"/>
    <property type="match status" value="1"/>
</dbReference>
<dbReference type="EMBL" id="RXIC02000020">
    <property type="protein sequence ID" value="KAB1222022.1"/>
    <property type="molecule type" value="Genomic_DNA"/>
</dbReference>
<evidence type="ECO:0000259" key="9">
    <source>
        <dbReference type="PROSITE" id="PS50863"/>
    </source>
</evidence>
<dbReference type="InterPro" id="IPR003340">
    <property type="entry name" value="B3_DNA-bd"/>
</dbReference>
<evidence type="ECO:0000313" key="10">
    <source>
        <dbReference type="EMBL" id="KAB1222022.1"/>
    </source>
</evidence>
<dbReference type="InterPro" id="IPR010525">
    <property type="entry name" value="ARF_dom"/>
</dbReference>
<dbReference type="OrthoDB" id="624437at2759"/>
<protein>
    <recommendedName>
        <fullName evidence="8">Auxin response factor</fullName>
    </recommendedName>
</protein>
<dbReference type="AlphaFoldDB" id="A0A6A1W9V4"/>
<dbReference type="FunFam" id="2.40.330.10:FF:000001">
    <property type="entry name" value="Auxin response factor"/>
    <property type="match status" value="1"/>
</dbReference>
<keyword evidence="4 8" id="KW-0238">DNA-binding</keyword>
<dbReference type="SUPFAM" id="SSF101936">
    <property type="entry name" value="DNA-binding pseudobarrel domain"/>
    <property type="match status" value="1"/>
</dbReference>
<dbReference type="InterPro" id="IPR015300">
    <property type="entry name" value="DNA-bd_pseudobarrel_sf"/>
</dbReference>
<keyword evidence="7 8" id="KW-0927">Auxin signaling pathway</keyword>
<comment type="similarity">
    <text evidence="2 8">Belongs to the ARF family.</text>
</comment>
<proteinExistence type="inferred from homology"/>
<dbReference type="Pfam" id="PF02362">
    <property type="entry name" value="B3"/>
    <property type="match status" value="1"/>
</dbReference>
<dbReference type="Proteomes" id="UP000516437">
    <property type="component" value="Chromosome 2"/>
</dbReference>
<dbReference type="FunFam" id="2.30.30.1040:FF:000001">
    <property type="entry name" value="Auxin response factor"/>
    <property type="match status" value="1"/>
</dbReference>
<evidence type="ECO:0000313" key="11">
    <source>
        <dbReference type="Proteomes" id="UP000516437"/>
    </source>
</evidence>
<keyword evidence="6 8" id="KW-0539">Nucleus</keyword>
<dbReference type="GO" id="GO:0005634">
    <property type="term" value="C:nucleus"/>
    <property type="evidence" value="ECO:0007669"/>
    <property type="project" value="UniProtKB-SubCell"/>
</dbReference>
<dbReference type="Gene3D" id="2.30.30.1040">
    <property type="match status" value="1"/>
</dbReference>
<dbReference type="PROSITE" id="PS50863">
    <property type="entry name" value="B3"/>
    <property type="match status" value="1"/>
</dbReference>
<keyword evidence="11" id="KW-1185">Reference proteome</keyword>
<dbReference type="PANTHER" id="PTHR31384">
    <property type="entry name" value="AUXIN RESPONSE FACTOR 4-RELATED"/>
    <property type="match status" value="1"/>
</dbReference>
<name>A0A6A1W9V4_9ROSI</name>
<gene>
    <name evidence="10" type="ORF">CJ030_MR2G018514</name>
</gene>
<reference evidence="10 11" key="1">
    <citation type="journal article" date="2019" name="Plant Biotechnol. J.">
        <title>The red bayberry genome and genetic basis of sex determination.</title>
        <authorList>
            <person name="Jia H.M."/>
            <person name="Jia H.J."/>
            <person name="Cai Q.L."/>
            <person name="Wang Y."/>
            <person name="Zhao H.B."/>
            <person name="Yang W.F."/>
            <person name="Wang G.Y."/>
            <person name="Li Y.H."/>
            <person name="Zhan D.L."/>
            <person name="Shen Y.T."/>
            <person name="Niu Q.F."/>
            <person name="Chang L."/>
            <person name="Qiu J."/>
            <person name="Zhao L."/>
            <person name="Xie H.B."/>
            <person name="Fu W.Y."/>
            <person name="Jin J."/>
            <person name="Li X.W."/>
            <person name="Jiao Y."/>
            <person name="Zhou C.C."/>
            <person name="Tu T."/>
            <person name="Chai C.Y."/>
            <person name="Gao J.L."/>
            <person name="Fan L.J."/>
            <person name="van de Weg E."/>
            <person name="Wang J.Y."/>
            <person name="Gao Z.S."/>
        </authorList>
    </citation>
    <scope>NUCLEOTIDE SEQUENCE [LARGE SCALE GENOMIC DNA]</scope>
    <source>
        <tissue evidence="10">Leaves</tissue>
    </source>
</reference>
<organism evidence="10 11">
    <name type="scientific">Morella rubra</name>
    <name type="common">Chinese bayberry</name>
    <dbReference type="NCBI Taxonomy" id="262757"/>
    <lineage>
        <taxon>Eukaryota</taxon>
        <taxon>Viridiplantae</taxon>
        <taxon>Streptophyta</taxon>
        <taxon>Embryophyta</taxon>
        <taxon>Tracheophyta</taxon>
        <taxon>Spermatophyta</taxon>
        <taxon>Magnoliopsida</taxon>
        <taxon>eudicotyledons</taxon>
        <taxon>Gunneridae</taxon>
        <taxon>Pentapetalae</taxon>
        <taxon>rosids</taxon>
        <taxon>fabids</taxon>
        <taxon>Fagales</taxon>
        <taxon>Myricaceae</taxon>
        <taxon>Morella</taxon>
    </lineage>
</organism>
<comment type="subcellular location">
    <subcellularLocation>
        <location evidence="1 8">Nucleus</location>
    </subcellularLocation>
</comment>
<evidence type="ECO:0000256" key="6">
    <source>
        <dbReference type="ARBA" id="ARBA00023242"/>
    </source>
</evidence>
<sequence length="731" mass="79461">MGLIDLNTTEEDETPSSVSSASSWCSASALSASAPASSVCLELWHACAGPLISLPKKNSVVVYFPQGQLEQVPDFPLAAYDLPPHVFCRVVDVKLHAEEGTDEVYAQVALVPETEQFEQKLREGEIDADGEEEDVEVAAKASTPHMFCKTLTASDTSTHGGFSVPRRAAEDCFPPLDYKQQRPSQELVAKDLHGLEWRFRHIYRGQPRRHLLTTGWSGFVNKKKLVSGDAVLFLRGEDGELRLGIRRAGQVKGGGTLPTVSSQLMNHGSLMDVANALSARSAFNIFYNPRASSSEFIIPLRKFLKSLDNSFSVGMRFRMRYEAEDTAERRYTGLITGISDMDPVRWAGSKWRCVLVRWDNVEPRRNRVSPWEIEPSGSLSSSTSLMVPGSKRTRIGLPSAKSEFPIPNGIGASDFGESLSFQKVLQGQEILGFTPYDGGDTQNQYPSETRRCFPGSNGSGVAAIIDGGRNPIINSDISFKGMGFGESLRFQEVLQGQEIFPSSPYGRAPTTNRAHDNGGLGIFDGVQVLNSRNGWSAMMQGINKHMHPSAPPMQVSSPSSVLMFQQAINPVSALGSVYKFNNLEKQRISNRSFPVSKTTGGDLLTSTPYQGGICGKDQGGMNFSGFDQNRPGITLPPLATQSIFGGNQNLASSCKSSCKLFGFSLTEEGRVANTENPAPVSSPLNSGASFLTRAGDQYHPKPPLMTIAVGSNCTKVRNVCAVRDMLFDIAL</sequence>
<dbReference type="GO" id="GO:0009734">
    <property type="term" value="P:auxin-activated signaling pathway"/>
    <property type="evidence" value="ECO:0007669"/>
    <property type="project" value="UniProtKB-KW"/>
</dbReference>
<evidence type="ECO:0000256" key="1">
    <source>
        <dbReference type="ARBA" id="ARBA00004123"/>
    </source>
</evidence>
<dbReference type="GO" id="GO:0003677">
    <property type="term" value="F:DNA binding"/>
    <property type="evidence" value="ECO:0007669"/>
    <property type="project" value="UniProtKB-KW"/>
</dbReference>
<evidence type="ECO:0000256" key="4">
    <source>
        <dbReference type="ARBA" id="ARBA00023125"/>
    </source>
</evidence>
<dbReference type="Gene3D" id="2.40.330.10">
    <property type="entry name" value="DNA-binding pseudobarrel domain"/>
    <property type="match status" value="1"/>
</dbReference>
<comment type="function">
    <text evidence="8">Auxin response factors (ARFs) are transcriptional factors that bind specifically to the DNA sequence 5'-TGTCTC-3' found in the auxin-responsive promoter elements (AuxREs).</text>
</comment>
<evidence type="ECO:0000256" key="5">
    <source>
        <dbReference type="ARBA" id="ARBA00023163"/>
    </source>
</evidence>
<keyword evidence="5 8" id="KW-0804">Transcription</keyword>